<dbReference type="PANTHER" id="PTHR34512:SF30">
    <property type="entry name" value="OUTER MEMBRANE PROTEIN ASSEMBLY FACTOR BAMB"/>
    <property type="match status" value="1"/>
</dbReference>
<reference evidence="3 4" key="1">
    <citation type="submission" date="2020-04" db="EMBL/GenBank/DDBJ databases">
        <title>Flammeovirga sp. SR4, a novel species isolated from seawater.</title>
        <authorList>
            <person name="Wang X."/>
        </authorList>
    </citation>
    <scope>NUCLEOTIDE SEQUENCE [LARGE SCALE GENOMIC DNA]</scope>
    <source>
        <strain evidence="3 4">ATCC 23126</strain>
    </source>
</reference>
<feature type="domain" description="Pyrrolo-quinoline quinone repeat" evidence="2">
    <location>
        <begin position="215"/>
        <end position="351"/>
    </location>
</feature>
<dbReference type="SUPFAM" id="SSF50998">
    <property type="entry name" value="Quinoprotein alcohol dehydrogenase-like"/>
    <property type="match status" value="2"/>
</dbReference>
<dbReference type="InterPro" id="IPR015943">
    <property type="entry name" value="WD40/YVTN_repeat-like_dom_sf"/>
</dbReference>
<dbReference type="Gene3D" id="2.130.10.10">
    <property type="entry name" value="YVTN repeat-like/Quinoprotein amine dehydrogenase"/>
    <property type="match status" value="2"/>
</dbReference>
<evidence type="ECO:0000256" key="1">
    <source>
        <dbReference type="SAM" id="SignalP"/>
    </source>
</evidence>
<evidence type="ECO:0000259" key="2">
    <source>
        <dbReference type="Pfam" id="PF13360"/>
    </source>
</evidence>
<dbReference type="InterPro" id="IPR002372">
    <property type="entry name" value="PQQ_rpt_dom"/>
</dbReference>
<evidence type="ECO:0000313" key="4">
    <source>
        <dbReference type="Proteomes" id="UP000576082"/>
    </source>
</evidence>
<dbReference type="EMBL" id="JABANE010000158">
    <property type="protein sequence ID" value="NME72404.1"/>
    <property type="molecule type" value="Genomic_DNA"/>
</dbReference>
<dbReference type="Pfam" id="PF13360">
    <property type="entry name" value="PQQ_2"/>
    <property type="match status" value="2"/>
</dbReference>
<protein>
    <submittedName>
        <fullName evidence="3">PQQ-binding-like beta-propeller repeat protein</fullName>
    </submittedName>
</protein>
<gene>
    <name evidence="3" type="ORF">HHU12_30870</name>
</gene>
<name>A0A7X9XD94_9BACT</name>
<feature type="signal peptide" evidence="1">
    <location>
        <begin position="1"/>
        <end position="27"/>
    </location>
</feature>
<dbReference type="RefSeq" id="WP_169660597.1">
    <property type="nucleotide sequence ID" value="NZ_JABANE010000158.1"/>
</dbReference>
<dbReference type="PANTHER" id="PTHR34512">
    <property type="entry name" value="CELL SURFACE PROTEIN"/>
    <property type="match status" value="1"/>
</dbReference>
<feature type="domain" description="Pyrrolo-quinoline quinone repeat" evidence="2">
    <location>
        <begin position="86"/>
        <end position="184"/>
    </location>
</feature>
<sequence length="390" mass="44194">MSKHTLSSIANKILFLFICASPLFTSAQNLHKYNLKWGYEKSWATMGLLNTQKELPQGGSGFMINSTPVKGKNEIVFSVYYTGMYSVSLKTGELLWASSDHSLFTCGTSNQIIYFSAEKNAIVSKNISDGKVNWEYKFEAKEEGAYVSANENIVVFGTFDGKIYSLNSKTGKVNWIKDDEQQKIEGVYGFSGLTKSSITLCTWSQENGQNFILTNLDYDGNVKWSKTFKGWKKQEFGQLAAKPLIENDIMYVSTGTNIMYAINTTSGEIEWEYKIKDNQPIYCTPYKVGNRLYFNTRNDLFCYDVNKKELVWEETSGVQYDHFSSPIILDDVVLYGSSRGLKTRNALTGEIIEGYLPPYLTLMTAALKHKDLLILPSQEGLFIYKENTNQ</sequence>
<feature type="chain" id="PRO_5031016505" evidence="1">
    <location>
        <begin position="28"/>
        <end position="390"/>
    </location>
</feature>
<evidence type="ECO:0000313" key="3">
    <source>
        <dbReference type="EMBL" id="NME72404.1"/>
    </source>
</evidence>
<keyword evidence="4" id="KW-1185">Reference proteome</keyword>
<accession>A0A7X9XD94</accession>
<dbReference type="SMART" id="SM00564">
    <property type="entry name" value="PQQ"/>
    <property type="match status" value="5"/>
</dbReference>
<dbReference type="Proteomes" id="UP000576082">
    <property type="component" value="Unassembled WGS sequence"/>
</dbReference>
<dbReference type="InterPro" id="IPR018391">
    <property type="entry name" value="PQQ_b-propeller_rpt"/>
</dbReference>
<keyword evidence="1" id="KW-0732">Signal</keyword>
<organism evidence="3 4">
    <name type="scientific">Flammeovirga aprica JL-4</name>
    <dbReference type="NCBI Taxonomy" id="694437"/>
    <lineage>
        <taxon>Bacteria</taxon>
        <taxon>Pseudomonadati</taxon>
        <taxon>Bacteroidota</taxon>
        <taxon>Cytophagia</taxon>
        <taxon>Cytophagales</taxon>
        <taxon>Flammeovirgaceae</taxon>
        <taxon>Flammeovirga</taxon>
    </lineage>
</organism>
<proteinExistence type="predicted"/>
<dbReference type="InterPro" id="IPR011047">
    <property type="entry name" value="Quinoprotein_ADH-like_sf"/>
</dbReference>
<dbReference type="AlphaFoldDB" id="A0A7X9XD94"/>
<comment type="caution">
    <text evidence="3">The sequence shown here is derived from an EMBL/GenBank/DDBJ whole genome shotgun (WGS) entry which is preliminary data.</text>
</comment>